<sequence>MATTSIGASVSFPLPQLITDSHALITSLHDKTGLPAATGPEVTTQVQSKAQGPEPPKPYMRFNVKMTCSGCSGAIERVLKKNVAPPNEYSVSLEDQTVLVWGPSLPEIADVKAKIAKTGKEILGEPALVQ</sequence>
<name>A0ACC2V0R5_9TREE</name>
<dbReference type="Proteomes" id="UP001241377">
    <property type="component" value="Unassembled WGS sequence"/>
</dbReference>
<dbReference type="EMBL" id="JASBWR010000132">
    <property type="protein sequence ID" value="KAJ9092720.1"/>
    <property type="molecule type" value="Genomic_DNA"/>
</dbReference>
<evidence type="ECO:0000313" key="2">
    <source>
        <dbReference type="Proteomes" id="UP001241377"/>
    </source>
</evidence>
<evidence type="ECO:0000313" key="1">
    <source>
        <dbReference type="EMBL" id="KAJ9092720.1"/>
    </source>
</evidence>
<reference evidence="1" key="1">
    <citation type="submission" date="2023-04" db="EMBL/GenBank/DDBJ databases">
        <title>Draft Genome sequencing of Naganishia species isolated from polar environments using Oxford Nanopore Technology.</title>
        <authorList>
            <person name="Leo P."/>
            <person name="Venkateswaran K."/>
        </authorList>
    </citation>
    <scope>NUCLEOTIDE SEQUENCE</scope>
    <source>
        <strain evidence="1">MNA-CCFEE 5261</strain>
    </source>
</reference>
<accession>A0ACC2V0R5</accession>
<keyword evidence="2" id="KW-1185">Reference proteome</keyword>
<proteinExistence type="predicted"/>
<comment type="caution">
    <text evidence="1">The sequence shown here is derived from an EMBL/GenBank/DDBJ whole genome shotgun (WGS) entry which is preliminary data.</text>
</comment>
<organism evidence="1 2">
    <name type="scientific">Naganishia cerealis</name>
    <dbReference type="NCBI Taxonomy" id="610337"/>
    <lineage>
        <taxon>Eukaryota</taxon>
        <taxon>Fungi</taxon>
        <taxon>Dikarya</taxon>
        <taxon>Basidiomycota</taxon>
        <taxon>Agaricomycotina</taxon>
        <taxon>Tremellomycetes</taxon>
        <taxon>Filobasidiales</taxon>
        <taxon>Filobasidiaceae</taxon>
        <taxon>Naganishia</taxon>
    </lineage>
</organism>
<protein>
    <submittedName>
        <fullName evidence="1">Uncharacterized protein</fullName>
    </submittedName>
</protein>
<gene>
    <name evidence="1" type="ORF">QFC19_008645</name>
</gene>